<dbReference type="GO" id="GO:0004386">
    <property type="term" value="F:helicase activity"/>
    <property type="evidence" value="ECO:0007669"/>
    <property type="project" value="UniProtKB-KW"/>
</dbReference>
<dbReference type="Gene3D" id="3.40.50.300">
    <property type="entry name" value="P-loop containing nucleotide triphosphate hydrolases"/>
    <property type="match status" value="1"/>
</dbReference>
<evidence type="ECO:0000313" key="1">
    <source>
        <dbReference type="EMBL" id="QJA62518.1"/>
    </source>
</evidence>
<dbReference type="SUPFAM" id="SSF52540">
    <property type="entry name" value="P-loop containing nucleoside triphosphate hydrolases"/>
    <property type="match status" value="1"/>
</dbReference>
<accession>A0A6M3XI27</accession>
<organism evidence="3">
    <name type="scientific">viral metagenome</name>
    <dbReference type="NCBI Taxonomy" id="1070528"/>
    <lineage>
        <taxon>unclassified sequences</taxon>
        <taxon>metagenomes</taxon>
        <taxon>organismal metagenomes</taxon>
    </lineage>
</organism>
<protein>
    <submittedName>
        <fullName evidence="3">Putative helicase</fullName>
    </submittedName>
</protein>
<evidence type="ECO:0000313" key="3">
    <source>
        <dbReference type="EMBL" id="QJH97558.1"/>
    </source>
</evidence>
<proteinExistence type="predicted"/>
<keyword evidence="3" id="KW-0347">Helicase</keyword>
<dbReference type="EMBL" id="MT141473">
    <property type="protein sequence ID" value="QJA62518.1"/>
    <property type="molecule type" value="Genomic_DNA"/>
</dbReference>
<gene>
    <name evidence="2" type="ORF">MM415A00401_0024</name>
    <name evidence="1" type="ORF">MM415B00765_0018</name>
    <name evidence="3" type="ORF">TM448B01032_0014</name>
</gene>
<sequence length="475" mass="53617">MALAARQNNAVEQIVFYRDHPVAFVEDIILRDLPNIRVEPEQAEILNAIAGNAKVSVRSGRNIGKSTTCAWAVLWWLSTFNRSRVLVTAPSSSQLHDVLWAETLLWYRHMQPAYQEMFEHVHGELRARAFPEYWAANFRTAPKENPESIIGRHADNFLVVVDEASGVADVLLSAIVTGLTGPNNKVILISNPRRTQGYYFDTHHVNRDQWSALHYSSENSALVPAAVKEEFKALERKWGRDSAIFRTEVLGLFPLAEADQFIPLDIIEDAIYREVEPAGQRFWGLDVARFGDDETALAKRHGDVLKSLEGMHQRDTMQVAGWVAAHFNETPRYERPTNIMVDVIGIGAGVVDRLHELGLPVVGVNVAESPSVDGKYLNLRAELYDRMRQWLYARRGSIPDDRELTAQLTSLKYDHESSGKLRIESKKHMKDRGVPSPDRADAVMLTFASPIVVDEHPAGAARQWDTAEMEYDPFQ</sequence>
<reference evidence="3" key="1">
    <citation type="submission" date="2020-03" db="EMBL/GenBank/DDBJ databases">
        <title>The deep terrestrial virosphere.</title>
        <authorList>
            <person name="Holmfeldt K."/>
            <person name="Nilsson E."/>
            <person name="Simone D."/>
            <person name="Lopez-Fernandez M."/>
            <person name="Wu X."/>
            <person name="de Brujin I."/>
            <person name="Lundin D."/>
            <person name="Andersson A."/>
            <person name="Bertilsson S."/>
            <person name="Dopson M."/>
        </authorList>
    </citation>
    <scope>NUCLEOTIDE SEQUENCE</scope>
    <source>
        <strain evidence="2">MM415A00401</strain>
        <strain evidence="1">MM415B00765</strain>
        <strain evidence="3">TM448B01032</strain>
    </source>
</reference>
<evidence type="ECO:0000313" key="2">
    <source>
        <dbReference type="EMBL" id="QJA82512.1"/>
    </source>
</evidence>
<dbReference type="AlphaFoldDB" id="A0A6M3XI27"/>
<dbReference type="EMBL" id="MT144691">
    <property type="protein sequence ID" value="QJH97558.1"/>
    <property type="molecule type" value="Genomic_DNA"/>
</dbReference>
<dbReference type="Gene3D" id="3.30.420.240">
    <property type="match status" value="1"/>
</dbReference>
<keyword evidence="3" id="KW-0378">Hydrolase</keyword>
<keyword evidence="3" id="KW-0547">Nucleotide-binding</keyword>
<dbReference type="EMBL" id="MT142489">
    <property type="protein sequence ID" value="QJA82512.1"/>
    <property type="molecule type" value="Genomic_DNA"/>
</dbReference>
<dbReference type="InterPro" id="IPR027417">
    <property type="entry name" value="P-loop_NTPase"/>
</dbReference>
<keyword evidence="3" id="KW-0067">ATP-binding</keyword>
<name>A0A6M3XI27_9ZZZZ</name>